<dbReference type="AlphaFoldDB" id="C0BQ48"/>
<evidence type="ECO:0000313" key="3">
    <source>
        <dbReference type="Proteomes" id="UP000003875"/>
    </source>
</evidence>
<organism evidence="2 3">
    <name type="scientific">Bifidobacterium pseudocatenulatum DSM 20438 = JCM 1200 = LMG 10505</name>
    <dbReference type="NCBI Taxonomy" id="547043"/>
    <lineage>
        <taxon>Bacteria</taxon>
        <taxon>Bacillati</taxon>
        <taxon>Actinomycetota</taxon>
        <taxon>Actinomycetes</taxon>
        <taxon>Bifidobacteriales</taxon>
        <taxon>Bifidobacteriaceae</taxon>
        <taxon>Bifidobacterium</taxon>
    </lineage>
</organism>
<name>C0BQ48_BIFPS</name>
<protein>
    <submittedName>
        <fullName evidence="2">Uncharacterized protein</fullName>
    </submittedName>
</protein>
<feature type="compositionally biased region" description="Basic residues" evidence="1">
    <location>
        <begin position="1"/>
        <end position="12"/>
    </location>
</feature>
<feature type="region of interest" description="Disordered" evidence="1">
    <location>
        <begin position="1"/>
        <end position="20"/>
    </location>
</feature>
<comment type="caution">
    <text evidence="2">The sequence shown here is derived from an EMBL/GenBank/DDBJ whole genome shotgun (WGS) entry which is preliminary data.</text>
</comment>
<evidence type="ECO:0000256" key="1">
    <source>
        <dbReference type="SAM" id="MobiDB-lite"/>
    </source>
</evidence>
<evidence type="ECO:0000313" key="2">
    <source>
        <dbReference type="EMBL" id="EEG71611.1"/>
    </source>
</evidence>
<accession>C0BQ48</accession>
<proteinExistence type="predicted"/>
<gene>
    <name evidence="2" type="ORF">BIFPSEUDO_02488</name>
</gene>
<reference evidence="2 3" key="2">
    <citation type="submission" date="2009-02" db="EMBL/GenBank/DDBJ databases">
        <authorList>
            <person name="Fulton L."/>
            <person name="Clifton S."/>
            <person name="Fulton B."/>
            <person name="Xu J."/>
            <person name="Minx P."/>
            <person name="Pepin K.H."/>
            <person name="Johnson M."/>
            <person name="Bhonagiri V."/>
            <person name="Nash W.E."/>
            <person name="Mardis E.R."/>
            <person name="Wilson R.K."/>
        </authorList>
    </citation>
    <scope>NUCLEOTIDE SEQUENCE [LARGE SCALE GENOMIC DNA]</scope>
    <source>
        <strain evidence="2 3">DSM 20438</strain>
    </source>
</reference>
<dbReference type="EMBL" id="ABXX02000001">
    <property type="protein sequence ID" value="EEG71611.1"/>
    <property type="molecule type" value="Genomic_DNA"/>
</dbReference>
<reference evidence="2 3" key="1">
    <citation type="submission" date="2009-02" db="EMBL/GenBank/DDBJ databases">
        <title>Draft genome sequence of Bifidobacterium pseudocatenulatum (DSM 20438).</title>
        <authorList>
            <person name="Sudarsanam P."/>
            <person name="Ley R."/>
            <person name="Guruge J."/>
            <person name="Turnbaugh P.J."/>
            <person name="Mahowald M."/>
            <person name="Liep D."/>
            <person name="Gordon J."/>
        </authorList>
    </citation>
    <scope>NUCLEOTIDE SEQUENCE [LARGE SCALE GENOMIC DNA]</scope>
    <source>
        <strain evidence="2 3">DSM 20438</strain>
    </source>
</reference>
<dbReference type="Proteomes" id="UP000003875">
    <property type="component" value="Unassembled WGS sequence"/>
</dbReference>
<sequence length="43" mass="4970">MPQPRYHSKTAKPNRYAKSDSAAEWYGSAIQRFKDFRTPPRAG</sequence>
<dbReference type="KEGG" id="bpsc:BBPC_0455"/>